<evidence type="ECO:0000313" key="12">
    <source>
        <dbReference type="Proteomes" id="UP000722336"/>
    </source>
</evidence>
<dbReference type="InterPro" id="IPR002104">
    <property type="entry name" value="Integrase_catalytic"/>
</dbReference>
<dbReference type="PANTHER" id="PTHR30349">
    <property type="entry name" value="PHAGE INTEGRASE-RELATED"/>
    <property type="match status" value="1"/>
</dbReference>
<comment type="function">
    <text evidence="7">Site-specific tyrosine recombinase, which acts by catalyzing the cutting and rejoining of the recombining DNA molecules. The XerC-XerD complex is essential to convert dimers of the bacterial chromosome into monomers to permit their segregation at cell division. It also contributes to the segregational stability of plasmids.</text>
</comment>
<keyword evidence="4 7" id="KW-0159">Chromosome partition</keyword>
<dbReference type="InterPro" id="IPR023009">
    <property type="entry name" value="Tyrosine_recombinase_XerC/XerD"/>
</dbReference>
<keyword evidence="2 7" id="KW-0963">Cytoplasm</keyword>
<keyword evidence="3 7" id="KW-0132">Cell division</keyword>
<evidence type="ECO:0000259" key="9">
    <source>
        <dbReference type="PROSITE" id="PS51898"/>
    </source>
</evidence>
<name>A0ABS6SB14_9SPHN</name>
<dbReference type="RefSeq" id="WP_218443951.1">
    <property type="nucleotide sequence ID" value="NZ_JAGSPA010000001.1"/>
</dbReference>
<accession>A0ABS6SB14</accession>
<evidence type="ECO:0000256" key="2">
    <source>
        <dbReference type="ARBA" id="ARBA00022490"/>
    </source>
</evidence>
<feature type="active site" evidence="7">
    <location>
        <position position="254"/>
    </location>
</feature>
<comment type="caution">
    <text evidence="11">The sequence shown here is derived from an EMBL/GenBank/DDBJ whole genome shotgun (WGS) entry which is preliminary data.</text>
</comment>
<comment type="subunit">
    <text evidence="7">Forms a cyclic heterotetrameric complex composed of two molecules of XerC and two molecules of XerD.</text>
</comment>
<comment type="similarity">
    <text evidence="7">Belongs to the 'phage' integrase family. XerC subfamily.</text>
</comment>
<dbReference type="PANTHER" id="PTHR30349:SF90">
    <property type="entry name" value="TYROSINE RECOMBINASE XERD"/>
    <property type="match status" value="1"/>
</dbReference>
<evidence type="ECO:0000256" key="8">
    <source>
        <dbReference type="PROSITE-ProRule" id="PRU01248"/>
    </source>
</evidence>
<evidence type="ECO:0000256" key="5">
    <source>
        <dbReference type="ARBA" id="ARBA00022908"/>
    </source>
</evidence>
<feature type="active site" evidence="7">
    <location>
        <position position="257"/>
    </location>
</feature>
<dbReference type="InterPro" id="IPR050090">
    <property type="entry name" value="Tyrosine_recombinase_XerCD"/>
</dbReference>
<dbReference type="Proteomes" id="UP000722336">
    <property type="component" value="Unassembled WGS sequence"/>
</dbReference>
<sequence length="309" mass="34106">MPDAPPLAPSEKIATALARDWYAALEHNERRSPHTLRAYQATIARFFVFLQMHFGAEISANMLGALRVTDFRAYLAHRRAEALSNRSMAREVAALRSFFRWAKRARGLDCPAIRTLTAPRIQRRMPRPLAPTEAMGVAEVAEDARWQDLRDAAVLLLLYGAGLRISEALTLTPGALSQETLRVTGKGGKVRQVPLLPRVLHAINAYRETCPHDLTTDAPLFRGARGGPLSAGIVRKTMRRARVALGLPASATPHTLRHSFATHLLARGADLRAIQELLGHASLSSTQIYTEVDAAQLLDIYRNAHPRAE</sequence>
<keyword evidence="7 8" id="KW-0238">DNA-binding</keyword>
<feature type="active site" description="O-(3'-phospho-DNA)-tyrosine intermediate" evidence="7">
    <location>
        <position position="289"/>
    </location>
</feature>
<dbReference type="InterPro" id="IPR004107">
    <property type="entry name" value="Integrase_SAM-like_N"/>
</dbReference>
<dbReference type="HAMAP" id="MF_01808">
    <property type="entry name" value="Recomb_XerC_XerD"/>
    <property type="match status" value="1"/>
</dbReference>
<dbReference type="Pfam" id="PF00589">
    <property type="entry name" value="Phage_integrase"/>
    <property type="match status" value="1"/>
</dbReference>
<protein>
    <recommendedName>
        <fullName evidence="7">Tyrosine recombinase XerC</fullName>
    </recommendedName>
</protein>
<evidence type="ECO:0000256" key="3">
    <source>
        <dbReference type="ARBA" id="ARBA00022618"/>
    </source>
</evidence>
<feature type="active site" evidence="7">
    <location>
        <position position="186"/>
    </location>
</feature>
<keyword evidence="6 7" id="KW-0131">Cell cycle</keyword>
<feature type="domain" description="Core-binding (CB)" evidence="10">
    <location>
        <begin position="12"/>
        <end position="103"/>
    </location>
</feature>
<proteinExistence type="inferred from homology"/>
<evidence type="ECO:0000256" key="7">
    <source>
        <dbReference type="HAMAP-Rule" id="MF_01808"/>
    </source>
</evidence>
<feature type="domain" description="Tyr recombinase" evidence="9">
    <location>
        <begin position="124"/>
        <end position="302"/>
    </location>
</feature>
<evidence type="ECO:0000256" key="6">
    <source>
        <dbReference type="ARBA" id="ARBA00023306"/>
    </source>
</evidence>
<dbReference type="EMBL" id="JAGSPA010000001">
    <property type="protein sequence ID" value="MBV7255607.1"/>
    <property type="molecule type" value="Genomic_DNA"/>
</dbReference>
<dbReference type="InterPro" id="IPR044068">
    <property type="entry name" value="CB"/>
</dbReference>
<gene>
    <name evidence="7" type="primary">xerC</name>
    <name evidence="11" type="ORF">KCG44_02275</name>
</gene>
<evidence type="ECO:0000256" key="1">
    <source>
        <dbReference type="ARBA" id="ARBA00004496"/>
    </source>
</evidence>
<reference evidence="11 12" key="1">
    <citation type="submission" date="2021-04" db="EMBL/GenBank/DDBJ databases">
        <authorList>
            <person name="Pira H."/>
            <person name="Risdian C."/>
            <person name="Wink J."/>
        </authorList>
    </citation>
    <scope>NUCLEOTIDE SEQUENCE [LARGE SCALE GENOMIC DNA]</scope>
    <source>
        <strain evidence="11 12">WHA3</strain>
    </source>
</reference>
<evidence type="ECO:0000313" key="11">
    <source>
        <dbReference type="EMBL" id="MBV7255607.1"/>
    </source>
</evidence>
<dbReference type="PROSITE" id="PS51898">
    <property type="entry name" value="TYR_RECOMBINASE"/>
    <property type="match status" value="1"/>
</dbReference>
<comment type="subcellular location">
    <subcellularLocation>
        <location evidence="1 7">Cytoplasm</location>
    </subcellularLocation>
</comment>
<dbReference type="Pfam" id="PF02899">
    <property type="entry name" value="Phage_int_SAM_1"/>
    <property type="match status" value="1"/>
</dbReference>
<feature type="active site" evidence="7">
    <location>
        <position position="164"/>
    </location>
</feature>
<evidence type="ECO:0000256" key="4">
    <source>
        <dbReference type="ARBA" id="ARBA00022829"/>
    </source>
</evidence>
<dbReference type="PROSITE" id="PS51900">
    <property type="entry name" value="CB"/>
    <property type="match status" value="1"/>
</dbReference>
<keyword evidence="12" id="KW-1185">Reference proteome</keyword>
<feature type="active site" evidence="7">
    <location>
        <position position="280"/>
    </location>
</feature>
<evidence type="ECO:0000259" key="10">
    <source>
        <dbReference type="PROSITE" id="PS51900"/>
    </source>
</evidence>
<keyword evidence="7" id="KW-0233">DNA recombination</keyword>
<organism evidence="11 12">
    <name type="scientific">Pacificimonas pallii</name>
    <dbReference type="NCBI Taxonomy" id="2827236"/>
    <lineage>
        <taxon>Bacteria</taxon>
        <taxon>Pseudomonadati</taxon>
        <taxon>Pseudomonadota</taxon>
        <taxon>Alphaproteobacteria</taxon>
        <taxon>Sphingomonadales</taxon>
        <taxon>Sphingosinicellaceae</taxon>
        <taxon>Pacificimonas</taxon>
    </lineage>
</organism>
<keyword evidence="5 7" id="KW-0229">DNA integration</keyword>